<evidence type="ECO:0000256" key="1">
    <source>
        <dbReference type="ARBA" id="ARBA00004123"/>
    </source>
</evidence>
<dbReference type="Proteomes" id="UP000708208">
    <property type="component" value="Unassembled WGS sequence"/>
</dbReference>
<evidence type="ECO:0000256" key="6">
    <source>
        <dbReference type="ARBA" id="ARBA00023125"/>
    </source>
</evidence>
<dbReference type="InterPro" id="IPR013087">
    <property type="entry name" value="Znf_C2H2_type"/>
</dbReference>
<feature type="compositionally biased region" description="Polar residues" evidence="9">
    <location>
        <begin position="181"/>
        <end position="198"/>
    </location>
</feature>
<feature type="compositionally biased region" description="Polar residues" evidence="9">
    <location>
        <begin position="255"/>
        <end position="281"/>
    </location>
</feature>
<feature type="region of interest" description="Disordered" evidence="9">
    <location>
        <begin position="89"/>
        <end position="120"/>
    </location>
</feature>
<comment type="subcellular location">
    <subcellularLocation>
        <location evidence="1">Nucleus</location>
    </subcellularLocation>
</comment>
<keyword evidence="12" id="KW-1185">Reference proteome</keyword>
<dbReference type="SMART" id="SM00355">
    <property type="entry name" value="ZnF_C2H2"/>
    <property type="match status" value="6"/>
</dbReference>
<organism evidence="11 12">
    <name type="scientific">Allacma fusca</name>
    <dbReference type="NCBI Taxonomy" id="39272"/>
    <lineage>
        <taxon>Eukaryota</taxon>
        <taxon>Metazoa</taxon>
        <taxon>Ecdysozoa</taxon>
        <taxon>Arthropoda</taxon>
        <taxon>Hexapoda</taxon>
        <taxon>Collembola</taxon>
        <taxon>Symphypleona</taxon>
        <taxon>Sminthuridae</taxon>
        <taxon>Allacma</taxon>
    </lineage>
</organism>
<gene>
    <name evidence="11" type="ORF">AFUS01_LOCUS4028</name>
</gene>
<keyword evidence="2" id="KW-0479">Metal-binding</keyword>
<feature type="compositionally biased region" description="Low complexity" evidence="9">
    <location>
        <begin position="104"/>
        <end position="117"/>
    </location>
</feature>
<accession>A0A8J2J6M6</accession>
<dbReference type="GO" id="GO:0005634">
    <property type="term" value="C:nucleus"/>
    <property type="evidence" value="ECO:0007669"/>
    <property type="project" value="TreeGrafter"/>
</dbReference>
<dbReference type="PROSITE" id="PS00028">
    <property type="entry name" value="ZINC_FINGER_C2H2_1"/>
    <property type="match status" value="1"/>
</dbReference>
<keyword evidence="3" id="KW-0677">Repeat</keyword>
<evidence type="ECO:0000256" key="8">
    <source>
        <dbReference type="PROSITE-ProRule" id="PRU00042"/>
    </source>
</evidence>
<evidence type="ECO:0000256" key="4">
    <source>
        <dbReference type="ARBA" id="ARBA00022771"/>
    </source>
</evidence>
<dbReference type="EMBL" id="CAJVCH010024879">
    <property type="protein sequence ID" value="CAG7697400.1"/>
    <property type="molecule type" value="Genomic_DNA"/>
</dbReference>
<feature type="region of interest" description="Disordered" evidence="9">
    <location>
        <begin position="165"/>
        <end position="198"/>
    </location>
</feature>
<feature type="region of interest" description="Disordered" evidence="9">
    <location>
        <begin position="255"/>
        <end position="340"/>
    </location>
</feature>
<dbReference type="PANTHER" id="PTHR16515:SF2">
    <property type="entry name" value="PR DOMAIN ZINC FINGER PROTEIN 4"/>
    <property type="match status" value="1"/>
</dbReference>
<dbReference type="GO" id="GO:0008270">
    <property type="term" value="F:zinc ion binding"/>
    <property type="evidence" value="ECO:0007669"/>
    <property type="project" value="UniProtKB-KW"/>
</dbReference>
<evidence type="ECO:0000256" key="9">
    <source>
        <dbReference type="SAM" id="MobiDB-lite"/>
    </source>
</evidence>
<evidence type="ECO:0000313" key="11">
    <source>
        <dbReference type="EMBL" id="CAG7697400.1"/>
    </source>
</evidence>
<protein>
    <recommendedName>
        <fullName evidence="10">C2H2-type domain-containing protein</fullName>
    </recommendedName>
</protein>
<proteinExistence type="predicted"/>
<evidence type="ECO:0000256" key="5">
    <source>
        <dbReference type="ARBA" id="ARBA00022833"/>
    </source>
</evidence>
<sequence>MCLCGSNNAQTVVKRRYNIDKNNWIRCKYCQCFISTSSFVGHRDQHRKERIEKGNGSMKTAENSQNGWIPAQVRIKKEIQVIDLANSDEEESDEFLPFSDQCTPDPSGQPDSSPGFDGESDEFGSDLNLLKCDECEEYFFTGTDYDKHTAKYHCELADAAAEQLSHASGEEFEDSSCARKGTNTSDNESFQTTSQSIQLSNSHGELLIEQENSTGNNILSDSSVVLNSDISVVPQNGSDINDSYTTPDNTEELITSSIDEPQTEKSGIINSEPSSPTTQVFSACEDSIASEDSSASEYSSASEDSSDSQESSSSEDSSVSQDSTTSSKKMKNSKSKKCTQRKTYPQIQEYYVQRAAAKKCHRYSDNICPYCDKDCQTAIRWESHVLNKHEKKGKLKPCNKFPVVGKTPKAKQKATPTKRLKIDSSPKVTKLRRKTNEVANRKKNVSSKIIKVRKRLKETRRPKVSKVSESKQSPKIVKHTKSSMEKKPKMYSTLTRAQCQYCKVWITKQGLPYHLRIHTGEKPFSCMYCSAKFRGRSGLYCHEKNCRKQRTAGMLNNQQKKIEIRTPLVKRRESPRVAKLTRSQVPAKPNLVLTTDTPSRISHNRGVKRKSTEVLPTEATKICSIEGQTGQPQTSSDFPDDKLYLCDVCDFATFRSSELDIHAKSHVIEENQANIHRKKQRPLALSA</sequence>
<feature type="compositionally biased region" description="Basic residues" evidence="9">
    <location>
        <begin position="455"/>
        <end position="464"/>
    </location>
</feature>
<feature type="compositionally biased region" description="Basic residues" evidence="9">
    <location>
        <begin position="328"/>
        <end position="340"/>
    </location>
</feature>
<dbReference type="PROSITE" id="PS50157">
    <property type="entry name" value="ZINC_FINGER_C2H2_2"/>
    <property type="match status" value="1"/>
</dbReference>
<evidence type="ECO:0000256" key="3">
    <source>
        <dbReference type="ARBA" id="ARBA00022737"/>
    </source>
</evidence>
<dbReference type="PANTHER" id="PTHR16515">
    <property type="entry name" value="PR DOMAIN ZINC FINGER PROTEIN"/>
    <property type="match status" value="1"/>
</dbReference>
<feature type="compositionally biased region" description="Low complexity" evidence="9">
    <location>
        <begin position="282"/>
        <end position="327"/>
    </location>
</feature>
<keyword evidence="4 8" id="KW-0863">Zinc-finger</keyword>
<comment type="caution">
    <text evidence="11">The sequence shown here is derived from an EMBL/GenBank/DDBJ whole genome shotgun (WGS) entry which is preliminary data.</text>
</comment>
<dbReference type="AlphaFoldDB" id="A0A8J2J6M6"/>
<keyword evidence="7" id="KW-0539">Nucleus</keyword>
<evidence type="ECO:0000256" key="2">
    <source>
        <dbReference type="ARBA" id="ARBA00022723"/>
    </source>
</evidence>
<evidence type="ECO:0000256" key="7">
    <source>
        <dbReference type="ARBA" id="ARBA00023242"/>
    </source>
</evidence>
<feature type="region of interest" description="Disordered" evidence="9">
    <location>
        <begin position="455"/>
        <end position="489"/>
    </location>
</feature>
<dbReference type="OrthoDB" id="8908278at2759"/>
<name>A0A8J2J6M6_9HEXA</name>
<reference evidence="11" key="1">
    <citation type="submission" date="2021-06" db="EMBL/GenBank/DDBJ databases">
        <authorList>
            <person name="Hodson N. C."/>
            <person name="Mongue J. A."/>
            <person name="Jaron S. K."/>
        </authorList>
    </citation>
    <scope>NUCLEOTIDE SEQUENCE</scope>
</reference>
<feature type="domain" description="C2H2-type" evidence="10">
    <location>
        <begin position="644"/>
        <end position="671"/>
    </location>
</feature>
<evidence type="ECO:0000259" key="10">
    <source>
        <dbReference type="PROSITE" id="PS50157"/>
    </source>
</evidence>
<keyword evidence="5" id="KW-0862">Zinc</keyword>
<dbReference type="InterPro" id="IPR050331">
    <property type="entry name" value="Zinc_finger"/>
</dbReference>
<evidence type="ECO:0000313" key="12">
    <source>
        <dbReference type="Proteomes" id="UP000708208"/>
    </source>
</evidence>
<dbReference type="GO" id="GO:0010468">
    <property type="term" value="P:regulation of gene expression"/>
    <property type="evidence" value="ECO:0007669"/>
    <property type="project" value="TreeGrafter"/>
</dbReference>
<keyword evidence="6" id="KW-0238">DNA-binding</keyword>